<evidence type="ECO:0000313" key="8">
    <source>
        <dbReference type="EMBL" id="NUQ89964.1"/>
    </source>
</evidence>
<dbReference type="GO" id="GO:0006004">
    <property type="term" value="P:fucose metabolic process"/>
    <property type="evidence" value="ECO:0007669"/>
    <property type="project" value="InterPro"/>
</dbReference>
<evidence type="ECO:0000313" key="9">
    <source>
        <dbReference type="Proteomes" id="UP000574690"/>
    </source>
</evidence>
<dbReference type="PANTHER" id="PTHR10030:SF37">
    <property type="entry name" value="ALPHA-L-FUCOSIDASE-RELATED"/>
    <property type="match status" value="1"/>
</dbReference>
<dbReference type="Pfam" id="PF01120">
    <property type="entry name" value="Alpha_L_fucos"/>
    <property type="match status" value="1"/>
</dbReference>
<evidence type="ECO:0000256" key="6">
    <source>
        <dbReference type="ARBA" id="ARBA00023295"/>
    </source>
</evidence>
<dbReference type="InterPro" id="IPR016286">
    <property type="entry name" value="FUC_metazoa-typ"/>
</dbReference>
<dbReference type="EC" id="3.2.1.51" evidence="3"/>
<accession>A0A850CD73</accession>
<dbReference type="PANTHER" id="PTHR10030">
    <property type="entry name" value="ALPHA-L-FUCOSIDASE"/>
    <property type="match status" value="1"/>
</dbReference>
<dbReference type="SUPFAM" id="SSF51445">
    <property type="entry name" value="(Trans)glycosidases"/>
    <property type="match status" value="1"/>
</dbReference>
<dbReference type="AlphaFoldDB" id="A0A850CD73"/>
<evidence type="ECO:0000256" key="4">
    <source>
        <dbReference type="ARBA" id="ARBA00022729"/>
    </source>
</evidence>
<evidence type="ECO:0000256" key="1">
    <source>
        <dbReference type="ARBA" id="ARBA00004071"/>
    </source>
</evidence>
<dbReference type="GO" id="GO:0016139">
    <property type="term" value="P:glycoside catabolic process"/>
    <property type="evidence" value="ECO:0007669"/>
    <property type="project" value="TreeGrafter"/>
</dbReference>
<keyword evidence="6" id="KW-0326">Glycosidase</keyword>
<dbReference type="GO" id="GO:0005764">
    <property type="term" value="C:lysosome"/>
    <property type="evidence" value="ECO:0007669"/>
    <property type="project" value="TreeGrafter"/>
</dbReference>
<dbReference type="InterPro" id="IPR017853">
    <property type="entry name" value="GH"/>
</dbReference>
<dbReference type="Gene3D" id="3.20.20.80">
    <property type="entry name" value="Glycosidases"/>
    <property type="match status" value="1"/>
</dbReference>
<organism evidence="8 9">
    <name type="scientific">Glycomyces artemisiae</name>
    <dbReference type="NCBI Taxonomy" id="1076443"/>
    <lineage>
        <taxon>Bacteria</taxon>
        <taxon>Bacillati</taxon>
        <taxon>Actinomycetota</taxon>
        <taxon>Actinomycetes</taxon>
        <taxon>Glycomycetales</taxon>
        <taxon>Glycomycetaceae</taxon>
        <taxon>Glycomyces</taxon>
    </lineage>
</organism>
<dbReference type="InterPro" id="IPR057739">
    <property type="entry name" value="Glyco_hydro_29_N"/>
</dbReference>
<feature type="domain" description="Glycoside hydrolase family 29 N-terminal" evidence="7">
    <location>
        <begin position="4"/>
        <end position="357"/>
    </location>
</feature>
<dbReference type="InterPro" id="IPR013780">
    <property type="entry name" value="Glyco_hydro_b"/>
</dbReference>
<evidence type="ECO:0000256" key="3">
    <source>
        <dbReference type="ARBA" id="ARBA00012662"/>
    </source>
</evidence>
<proteinExistence type="inferred from homology"/>
<evidence type="ECO:0000256" key="2">
    <source>
        <dbReference type="ARBA" id="ARBA00007951"/>
    </source>
</evidence>
<keyword evidence="5" id="KW-0378">Hydrolase</keyword>
<comment type="caution">
    <text evidence="8">The sequence shown here is derived from an EMBL/GenBank/DDBJ whole genome shotgun (WGS) entry which is preliminary data.</text>
</comment>
<dbReference type="Proteomes" id="UP000574690">
    <property type="component" value="Unassembled WGS sequence"/>
</dbReference>
<dbReference type="GO" id="GO:0004560">
    <property type="term" value="F:alpha-L-fucosidase activity"/>
    <property type="evidence" value="ECO:0007669"/>
    <property type="project" value="InterPro"/>
</dbReference>
<comment type="similarity">
    <text evidence="2">Belongs to the glycosyl hydrolase 29 family.</text>
</comment>
<evidence type="ECO:0000256" key="5">
    <source>
        <dbReference type="ARBA" id="ARBA00022801"/>
    </source>
</evidence>
<reference evidence="8 9" key="1">
    <citation type="submission" date="2020-05" db="EMBL/GenBank/DDBJ databases">
        <title>DNA-SIP metagenomic assembled genomes.</title>
        <authorList>
            <person name="Yu J."/>
        </authorList>
    </citation>
    <scope>NUCLEOTIDE SEQUENCE [LARGE SCALE GENOMIC DNA]</scope>
    <source>
        <strain evidence="8">Bin5.27</strain>
    </source>
</reference>
<dbReference type="SMART" id="SM00812">
    <property type="entry name" value="Alpha_L_fucos"/>
    <property type="match status" value="1"/>
</dbReference>
<dbReference type="InterPro" id="IPR000933">
    <property type="entry name" value="Glyco_hydro_29"/>
</dbReference>
<feature type="non-terminal residue" evidence="8">
    <location>
        <position position="463"/>
    </location>
</feature>
<protein>
    <recommendedName>
        <fullName evidence="3">alpha-L-fucosidase</fullName>
        <ecNumber evidence="3">3.2.1.51</ecNumber>
    </recommendedName>
</protein>
<keyword evidence="4" id="KW-0732">Signal</keyword>
<dbReference type="EMBL" id="JABFXE010000677">
    <property type="protein sequence ID" value="NUQ89964.1"/>
    <property type="molecule type" value="Genomic_DNA"/>
</dbReference>
<dbReference type="PRINTS" id="PR00741">
    <property type="entry name" value="GLHYDRLASE29"/>
</dbReference>
<gene>
    <name evidence="8" type="ORF">HOQ43_16070</name>
</gene>
<evidence type="ECO:0000259" key="7">
    <source>
        <dbReference type="Pfam" id="PF01120"/>
    </source>
</evidence>
<dbReference type="Gene3D" id="2.60.40.1180">
    <property type="entry name" value="Golgi alpha-mannosidase II"/>
    <property type="match status" value="1"/>
</dbReference>
<name>A0A850CD73_9ACTN</name>
<comment type="function">
    <text evidence="1">Alpha-L-fucosidase is responsible for hydrolyzing the alpha-1,6-linked fucose joined to the reducing-end N-acetylglucosamine of the carbohydrate moieties of glycoproteins.</text>
</comment>
<sequence>MTDDASAYEPTWASVERHDPVPEWLKDAKFGIYFHWGAYSAPAFLSEWYPRHMHVPDSKERAHHEEVYGDPADWPYHRFIDGGADREGRHVQFKPWLTADGGAFDPDAWAALFAAAGARFAGLAAEHHDGYSLWPSETNEWNSVDRGPGLDLVGLHADAIRSAGLRFMVYMHHAYHFTGYFDHVAPQTDPSLRKLYGQLDKAEHERLWVDRLKEVIDRYRPELICQDFNLDKLDEASLLEFLAYYYNRESDWGTQVATTYKDGMNDRAAMFDYERGGPAGLHEPYWLTDDSISDSSWCHTEGIGYYPVEVLVHSLVDRVAKGGTMLLNVAPTAEGVIPPEQREILLGIGDYLARFGESVYDTRPWTVFGEGPTTMGGGNFVAPVRGTSGDLRFTRSKDGTVLYATVLDWPGTELAIPSLAAGRIDLTGLRRALLLGPAAGAAVDLPGHRQDDTGLHLALPAAE</sequence>